<dbReference type="InterPro" id="IPR027417">
    <property type="entry name" value="P-loop_NTPase"/>
</dbReference>
<keyword evidence="4" id="KW-0449">Lipoprotein</keyword>
<dbReference type="GO" id="GO:0005525">
    <property type="term" value="F:GTP binding"/>
    <property type="evidence" value="ECO:0007669"/>
    <property type="project" value="UniProtKB-KW"/>
</dbReference>
<evidence type="ECO:0000256" key="3">
    <source>
        <dbReference type="ARBA" id="ARBA00023134"/>
    </source>
</evidence>
<dbReference type="SUPFAM" id="SSF52540">
    <property type="entry name" value="P-loop containing nucleoside triphosphate hydrolases"/>
    <property type="match status" value="1"/>
</dbReference>
<dbReference type="SMART" id="SM00175">
    <property type="entry name" value="RAB"/>
    <property type="match status" value="1"/>
</dbReference>
<dbReference type="PANTHER" id="PTHR47980">
    <property type="entry name" value="LD44762P"/>
    <property type="match status" value="1"/>
</dbReference>
<dbReference type="InterPro" id="IPR001806">
    <property type="entry name" value="Small_GTPase"/>
</dbReference>
<keyword evidence="6" id="KW-1185">Reference proteome</keyword>
<dbReference type="EMBL" id="CAJNJA010024099">
    <property type="protein sequence ID" value="CAE7522055.1"/>
    <property type="molecule type" value="Genomic_DNA"/>
</dbReference>
<gene>
    <name evidence="5" type="primary">ypt-1</name>
    <name evidence="5" type="ORF">SNEC2469_LOCUS14932</name>
</gene>
<dbReference type="PROSITE" id="PS51419">
    <property type="entry name" value="RAB"/>
    <property type="match status" value="1"/>
</dbReference>
<dbReference type="PRINTS" id="PR00449">
    <property type="entry name" value="RASTRNSFRMNG"/>
</dbReference>
<comment type="similarity">
    <text evidence="1">Belongs to the small GTPase superfamily. Rab family.</text>
</comment>
<keyword evidence="2" id="KW-0547">Nucleotide-binding</keyword>
<dbReference type="Gene3D" id="3.40.50.300">
    <property type="entry name" value="P-loop containing nucleotide triphosphate hydrolases"/>
    <property type="match status" value="1"/>
</dbReference>
<protein>
    <submittedName>
        <fullName evidence="5">Ypt-1 protein</fullName>
    </submittedName>
</protein>
<dbReference type="OrthoDB" id="9989112at2759"/>
<dbReference type="PROSITE" id="PS51421">
    <property type="entry name" value="RAS"/>
    <property type="match status" value="1"/>
</dbReference>
<keyword evidence="3" id="KW-0342">GTP-binding</keyword>
<proteinExistence type="inferred from homology"/>
<evidence type="ECO:0000256" key="1">
    <source>
        <dbReference type="ARBA" id="ARBA00006270"/>
    </source>
</evidence>
<dbReference type="SMART" id="SM00173">
    <property type="entry name" value="RAS"/>
    <property type="match status" value="1"/>
</dbReference>
<reference evidence="5" key="1">
    <citation type="submission" date="2021-02" db="EMBL/GenBank/DDBJ databases">
        <authorList>
            <person name="Dougan E. K."/>
            <person name="Rhodes N."/>
            <person name="Thang M."/>
            <person name="Chan C."/>
        </authorList>
    </citation>
    <scope>NUCLEOTIDE SEQUENCE</scope>
</reference>
<organism evidence="5 6">
    <name type="scientific">Symbiodinium necroappetens</name>
    <dbReference type="NCBI Taxonomy" id="1628268"/>
    <lineage>
        <taxon>Eukaryota</taxon>
        <taxon>Sar</taxon>
        <taxon>Alveolata</taxon>
        <taxon>Dinophyceae</taxon>
        <taxon>Suessiales</taxon>
        <taxon>Symbiodiniaceae</taxon>
        <taxon>Symbiodinium</taxon>
    </lineage>
</organism>
<dbReference type="InterPro" id="IPR005225">
    <property type="entry name" value="Small_GTP-bd"/>
</dbReference>
<accession>A0A812T8V7</accession>
<dbReference type="SMART" id="SM00177">
    <property type="entry name" value="ARF"/>
    <property type="match status" value="1"/>
</dbReference>
<evidence type="ECO:0000256" key="4">
    <source>
        <dbReference type="ARBA" id="ARBA00023288"/>
    </source>
</evidence>
<dbReference type="CDD" id="cd01869">
    <property type="entry name" value="Rab1_Ypt1"/>
    <property type="match status" value="1"/>
</dbReference>
<dbReference type="SMART" id="SM00174">
    <property type="entry name" value="RHO"/>
    <property type="match status" value="1"/>
</dbReference>
<dbReference type="Proteomes" id="UP000601435">
    <property type="component" value="Unassembled WGS sequence"/>
</dbReference>
<name>A0A812T8V7_9DINO</name>
<dbReference type="InterPro" id="IPR057289">
    <property type="entry name" value="Rab1/Ypt1"/>
</dbReference>
<dbReference type="GO" id="GO:0003924">
    <property type="term" value="F:GTPase activity"/>
    <property type="evidence" value="ECO:0007669"/>
    <property type="project" value="InterPro"/>
</dbReference>
<evidence type="ECO:0000256" key="2">
    <source>
        <dbReference type="ARBA" id="ARBA00022741"/>
    </source>
</evidence>
<dbReference type="FunFam" id="3.40.50.300:FF:001447">
    <property type="entry name" value="Ras-related protein Rab-1B"/>
    <property type="match status" value="1"/>
</dbReference>
<dbReference type="PROSITE" id="PS51420">
    <property type="entry name" value="RHO"/>
    <property type="match status" value="1"/>
</dbReference>
<evidence type="ECO:0000313" key="5">
    <source>
        <dbReference type="EMBL" id="CAE7522055.1"/>
    </source>
</evidence>
<dbReference type="NCBIfam" id="TIGR00231">
    <property type="entry name" value="small_GTP"/>
    <property type="match status" value="1"/>
</dbReference>
<dbReference type="SMART" id="SM00176">
    <property type="entry name" value="RAN"/>
    <property type="match status" value="1"/>
</dbReference>
<sequence length="208" mass="23439">MANAVLPASSDYDYLFRILLIGDSGVGKSCLLMRFADDTYSDNFVATIGVDFRIRTMLLDGKKAKAQIWDTAGQERFRTICASYYRGAHGIIVTFDLTDRESFHNVRHWLEEIEKYAQPGINRMLVGNKCDMASKRAVTYDEARELADELGLHYLETSAKHAHNVDEAFTQMAKEIKDRVSTEVPPSSTPTRMMLGPARRISATNCCQ</sequence>
<comment type="caution">
    <text evidence="5">The sequence shown here is derived from an EMBL/GenBank/DDBJ whole genome shotgun (WGS) entry which is preliminary data.</text>
</comment>
<dbReference type="AlphaFoldDB" id="A0A812T8V7"/>
<evidence type="ECO:0000313" key="6">
    <source>
        <dbReference type="Proteomes" id="UP000601435"/>
    </source>
</evidence>
<dbReference type="InterPro" id="IPR050305">
    <property type="entry name" value="Small_GTPase_Rab"/>
</dbReference>
<dbReference type="Pfam" id="PF00071">
    <property type="entry name" value="Ras"/>
    <property type="match status" value="1"/>
</dbReference>